<dbReference type="InterPro" id="IPR036291">
    <property type="entry name" value="NAD(P)-bd_dom_sf"/>
</dbReference>
<dbReference type="Gene3D" id="3.40.50.720">
    <property type="entry name" value="NAD(P)-binding Rossmann-like Domain"/>
    <property type="match status" value="1"/>
</dbReference>
<evidence type="ECO:0000256" key="1">
    <source>
        <dbReference type="ARBA" id="ARBA00023002"/>
    </source>
</evidence>
<gene>
    <name evidence="3" type="ORF">T310_8522</name>
</gene>
<dbReference type="Pfam" id="PF16884">
    <property type="entry name" value="ADH_N_2"/>
    <property type="match status" value="1"/>
</dbReference>
<dbReference type="GeneID" id="25320778"/>
<evidence type="ECO:0000259" key="2">
    <source>
        <dbReference type="SMART" id="SM00829"/>
    </source>
</evidence>
<dbReference type="AlphaFoldDB" id="A0A0F4YIW4"/>
<keyword evidence="1" id="KW-0560">Oxidoreductase</keyword>
<evidence type="ECO:0000313" key="3">
    <source>
        <dbReference type="EMBL" id="KKA17543.1"/>
    </source>
</evidence>
<dbReference type="InterPro" id="IPR011249">
    <property type="entry name" value="Metalloenz_LuxS/M16"/>
</dbReference>
<accession>A0A0F4YIW4</accession>
<proteinExistence type="predicted"/>
<dbReference type="InterPro" id="IPR020843">
    <property type="entry name" value="ER"/>
</dbReference>
<dbReference type="GO" id="GO:0046872">
    <property type="term" value="F:metal ion binding"/>
    <property type="evidence" value="ECO:0007669"/>
    <property type="project" value="InterPro"/>
</dbReference>
<feature type="domain" description="Enoyl reductase (ER)" evidence="2">
    <location>
        <begin position="315"/>
        <end position="642"/>
    </location>
</feature>
<dbReference type="GO" id="GO:0016628">
    <property type="term" value="F:oxidoreductase activity, acting on the CH-CH group of donors, NAD or NADP as acceptor"/>
    <property type="evidence" value="ECO:0007669"/>
    <property type="project" value="InterPro"/>
</dbReference>
<dbReference type="InterPro" id="IPR011032">
    <property type="entry name" value="GroES-like_sf"/>
</dbReference>
<keyword evidence="4" id="KW-1185">Reference proteome</keyword>
<dbReference type="InterPro" id="IPR041694">
    <property type="entry name" value="ADH_N_2"/>
</dbReference>
<dbReference type="InterPro" id="IPR045010">
    <property type="entry name" value="MDR_fam"/>
</dbReference>
<dbReference type="RefSeq" id="XP_013324155.1">
    <property type="nucleotide sequence ID" value="XM_013468701.1"/>
</dbReference>
<dbReference type="PANTHER" id="PTHR43205">
    <property type="entry name" value="PROSTAGLANDIN REDUCTASE"/>
    <property type="match status" value="1"/>
</dbReference>
<comment type="caution">
    <text evidence="3">The sequence shown here is derived from an EMBL/GenBank/DDBJ whole genome shotgun (WGS) entry which is preliminary data.</text>
</comment>
<dbReference type="FunFam" id="3.40.50.720:FF:000121">
    <property type="entry name" value="Prostaglandin reductase 2"/>
    <property type="match status" value="1"/>
</dbReference>
<evidence type="ECO:0000313" key="4">
    <source>
        <dbReference type="Proteomes" id="UP000053958"/>
    </source>
</evidence>
<dbReference type="Gene3D" id="3.30.830.10">
    <property type="entry name" value="Metalloenzyme, LuxS/M16 peptidase-like"/>
    <property type="match status" value="1"/>
</dbReference>
<dbReference type="Proteomes" id="UP000053958">
    <property type="component" value="Unassembled WGS sequence"/>
</dbReference>
<dbReference type="OrthoDB" id="809632at2759"/>
<dbReference type="SUPFAM" id="SSF63411">
    <property type="entry name" value="LuxS/MPP-like metallohydrolase"/>
    <property type="match status" value="1"/>
</dbReference>
<reference evidence="3 4" key="1">
    <citation type="submission" date="2015-04" db="EMBL/GenBank/DDBJ databases">
        <authorList>
            <person name="Heijne W.H."/>
            <person name="Fedorova N.D."/>
            <person name="Nierman W.C."/>
            <person name="Vollebregt A.W."/>
            <person name="Zhao Z."/>
            <person name="Wu L."/>
            <person name="Kumar M."/>
            <person name="Stam H."/>
            <person name="van den Berg M.A."/>
            <person name="Pel H.J."/>
        </authorList>
    </citation>
    <scope>NUCLEOTIDE SEQUENCE [LARGE SCALE GENOMIC DNA]</scope>
    <source>
        <strain evidence="3 4">CBS 393.64</strain>
    </source>
</reference>
<dbReference type="SMR" id="A0A0F4YIW4"/>
<dbReference type="InterPro" id="IPR013149">
    <property type="entry name" value="ADH-like_C"/>
</dbReference>
<dbReference type="CDD" id="cd05288">
    <property type="entry name" value="PGDH"/>
    <property type="match status" value="1"/>
</dbReference>
<dbReference type="SMART" id="SM00829">
    <property type="entry name" value="PKS_ER"/>
    <property type="match status" value="1"/>
</dbReference>
<name>A0A0F4YIW4_RASE3</name>
<dbReference type="EMBL" id="LASV01000624">
    <property type="protein sequence ID" value="KKA17543.1"/>
    <property type="molecule type" value="Genomic_DNA"/>
</dbReference>
<dbReference type="Pfam" id="PF00107">
    <property type="entry name" value="ADH_zinc_N"/>
    <property type="match status" value="1"/>
</dbReference>
<dbReference type="SUPFAM" id="SSF50129">
    <property type="entry name" value="GroES-like"/>
    <property type="match status" value="1"/>
</dbReference>
<dbReference type="Gene3D" id="3.90.180.10">
    <property type="entry name" value="Medium-chain alcohol dehydrogenases, catalytic domain"/>
    <property type="match status" value="1"/>
</dbReference>
<dbReference type="PANTHER" id="PTHR43205:SF7">
    <property type="entry name" value="PROSTAGLANDIN REDUCTASE 1"/>
    <property type="match status" value="1"/>
</dbReference>
<protein>
    <submittedName>
        <fullName evidence="3">Oxidoreductase, zinc-binding dehydrogenase family</fullName>
    </submittedName>
</protein>
<organism evidence="3 4">
    <name type="scientific">Rasamsonia emersonii (strain ATCC 16479 / CBS 393.64 / IMI 116815)</name>
    <dbReference type="NCBI Taxonomy" id="1408163"/>
    <lineage>
        <taxon>Eukaryota</taxon>
        <taxon>Fungi</taxon>
        <taxon>Dikarya</taxon>
        <taxon>Ascomycota</taxon>
        <taxon>Pezizomycotina</taxon>
        <taxon>Eurotiomycetes</taxon>
        <taxon>Eurotiomycetidae</taxon>
        <taxon>Eurotiales</taxon>
        <taxon>Trichocomaceae</taxon>
        <taxon>Rasamsonia</taxon>
    </lineage>
</organism>
<sequence length="644" mass="71210">MWGIYLVSENKTNLDDLVHFTLREWSRLSFNVTEAEVERAKAQLKASILLSLDGTTAIAEDIGRQIITTGRRLSAEDIERAIGRITEKDVMDFAQRKLWDQDIAISAVGPIEGLLDYQRIRNDMSRNMIGLMPKKNFKKSLELVINCDVSDCPLNDLPAWKGDICATPPWTATFTKQVLCLNFCPAWVDEIHGWTTFMQCHNKGYDCATSTPEPPRSISTQSNRAVTPSVLGRVYVHSGVAPPFSSGANYKFISHLACVLYLSGISLPLTSINPLSEPSLPDIPLPLTSVAVRDNMPGNKALIFKKVPEGLPVAGRDLTVEPVPYDASSPAPENGVLLQSLYASFDPYLRGRMRPAHVKSYTPAFELGKPIENRVIAKVLKSDNAKFKEGDLVVGMLPIQEYVALTSIEIDARGIEHLNNPLGIEDIRVFLGALGMPGLTAYSSLYEIGKPKKGETIFVSAASGAVGQLVGQLAKHEGLKVIGSVGSDEKLEFITKELGFDGGFNYKKEKPADALKRLAPEGLDIYYENVGGEHLEAALDAMKNHGRVIVCGLISSYNTPIEQHYPLRNYSYILTKRLTVRGFIVYDQGMGDKYDKEHQERVQRWIKDGTFKAVTWETQGIDHAPEGLLALFHGRNFGKAVLKF</sequence>
<dbReference type="SUPFAM" id="SSF51735">
    <property type="entry name" value="NAD(P)-binding Rossmann-fold domains"/>
    <property type="match status" value="1"/>
</dbReference>